<organism evidence="2 3">
    <name type="scientific">Botryosphaeria dothidea</name>
    <dbReference type="NCBI Taxonomy" id="55169"/>
    <lineage>
        <taxon>Eukaryota</taxon>
        <taxon>Fungi</taxon>
        <taxon>Dikarya</taxon>
        <taxon>Ascomycota</taxon>
        <taxon>Pezizomycotina</taxon>
        <taxon>Dothideomycetes</taxon>
        <taxon>Dothideomycetes incertae sedis</taxon>
        <taxon>Botryosphaeriales</taxon>
        <taxon>Botryosphaeriaceae</taxon>
        <taxon>Botryosphaeria</taxon>
    </lineage>
</organism>
<dbReference type="AlphaFoldDB" id="A0A8H4N9Z7"/>
<evidence type="ECO:0000313" key="3">
    <source>
        <dbReference type="Proteomes" id="UP000572817"/>
    </source>
</evidence>
<gene>
    <name evidence="2" type="ORF">GTA08_BOTSDO11934</name>
</gene>
<name>A0A8H4N9Z7_9PEZI</name>
<sequence>MGPKPISGAVSTLNQFVVHSKRFLKNIAGISVYEVTEFTSKNGECIKRLESLVTLEMEARYQTELATFTTHFEAKHKEKPIALITNSAHISGTGEDKTNHSNVTLVGKNQKDNEPSKNYETYHVAMNPDDQEEASFSGPL</sequence>
<reference evidence="2" key="1">
    <citation type="submission" date="2020-04" db="EMBL/GenBank/DDBJ databases">
        <title>Genome Assembly and Annotation of Botryosphaeria dothidea sdau 11-99, a Latent Pathogen of Apple Fruit Ring Rot in China.</title>
        <authorList>
            <person name="Yu C."/>
            <person name="Diao Y."/>
            <person name="Lu Q."/>
            <person name="Zhao J."/>
            <person name="Cui S."/>
            <person name="Peng C."/>
            <person name="He B."/>
            <person name="Liu H."/>
        </authorList>
    </citation>
    <scope>NUCLEOTIDE SEQUENCE [LARGE SCALE GENOMIC DNA]</scope>
    <source>
        <strain evidence="2">Sdau11-99</strain>
    </source>
</reference>
<proteinExistence type="predicted"/>
<comment type="caution">
    <text evidence="2">The sequence shown here is derived from an EMBL/GenBank/DDBJ whole genome shotgun (WGS) entry which is preliminary data.</text>
</comment>
<dbReference type="Proteomes" id="UP000572817">
    <property type="component" value="Unassembled WGS sequence"/>
</dbReference>
<feature type="region of interest" description="Disordered" evidence="1">
    <location>
        <begin position="90"/>
        <end position="116"/>
    </location>
</feature>
<accession>A0A8H4N9Z7</accession>
<evidence type="ECO:0000313" key="2">
    <source>
        <dbReference type="EMBL" id="KAF4312778.1"/>
    </source>
</evidence>
<protein>
    <submittedName>
        <fullName evidence="2">Uncharacterized protein</fullName>
    </submittedName>
</protein>
<evidence type="ECO:0000256" key="1">
    <source>
        <dbReference type="SAM" id="MobiDB-lite"/>
    </source>
</evidence>
<dbReference type="EMBL" id="WWBZ02000002">
    <property type="protein sequence ID" value="KAF4312778.1"/>
    <property type="molecule type" value="Genomic_DNA"/>
</dbReference>
<keyword evidence="3" id="KW-1185">Reference proteome</keyword>